<dbReference type="STRING" id="930131.SAMN05216389_1358"/>
<dbReference type="GO" id="GO:0005886">
    <property type="term" value="C:plasma membrane"/>
    <property type="evidence" value="ECO:0007669"/>
    <property type="project" value="UniProtKB-SubCell"/>
</dbReference>
<keyword evidence="1" id="KW-0812">Transmembrane</keyword>
<evidence type="ECO:0000256" key="1">
    <source>
        <dbReference type="SAM" id="Phobius"/>
    </source>
</evidence>
<keyword evidence="1" id="KW-1133">Transmembrane helix</keyword>
<dbReference type="RefSeq" id="WP_170840862.1">
    <property type="nucleotide sequence ID" value="NZ_FOHE01000035.1"/>
</dbReference>
<keyword evidence="1" id="KW-0472">Membrane</keyword>
<gene>
    <name evidence="2" type="ORF">SAMN05216389_1358</name>
</gene>
<feature type="transmembrane region" description="Helical" evidence="1">
    <location>
        <begin position="164"/>
        <end position="186"/>
    </location>
</feature>
<dbReference type="Pfam" id="PF12679">
    <property type="entry name" value="ABC2_membrane_2"/>
    <property type="match status" value="1"/>
</dbReference>
<feature type="transmembrane region" description="Helical" evidence="1">
    <location>
        <begin position="17"/>
        <end position="37"/>
    </location>
</feature>
<feature type="transmembrane region" description="Helical" evidence="1">
    <location>
        <begin position="216"/>
        <end position="241"/>
    </location>
</feature>
<sequence>MKLLSFELKKIIFDKKFLYLTLILIAGVVVLFMKNVLFESYVEKEQVQEVESYITTSKSNERMLENTLETNPENEEELQHLLAVNTEMLGTLYELRDLLSADDWQSKLELENTFLTATEEYKESGGDYPLTINEIEKRIALNQKLLKENIEPEHDSFSTALPNFLKIVMSLLLNLGAIVMIILFTGDVMSSEYEQRSINLLFTQPLNKIHIVTGKLVSAILILIVLIFVVFASAVLAGGIFGKTGTFDYPVLTEINNEIIFITIQDYLIKGLTIIGIVVLFITTLSLLFSLFFKHTLSTIAALSIALLGGYVLTYLPWNGLFWLNPFQYVLAENAILYQNNRVWYQGITVSVIVAIACYFFSLYKIKSSKLD</sequence>
<dbReference type="EMBL" id="FOHE01000035">
    <property type="protein sequence ID" value="SET83213.1"/>
    <property type="molecule type" value="Genomic_DNA"/>
</dbReference>
<feature type="transmembrane region" description="Helical" evidence="1">
    <location>
        <begin position="271"/>
        <end position="293"/>
    </location>
</feature>
<reference evidence="2 3" key="1">
    <citation type="submission" date="2016-10" db="EMBL/GenBank/DDBJ databases">
        <authorList>
            <person name="de Groot N.N."/>
        </authorList>
    </citation>
    <scope>NUCLEOTIDE SEQUENCE [LARGE SCALE GENOMIC DNA]</scope>
    <source>
        <strain evidence="2 3">IBRC-M 10780</strain>
    </source>
</reference>
<dbReference type="Proteomes" id="UP000198618">
    <property type="component" value="Unassembled WGS sequence"/>
</dbReference>
<dbReference type="AlphaFoldDB" id="A0A1I0HHC4"/>
<dbReference type="PANTHER" id="PTHR37305">
    <property type="entry name" value="INTEGRAL MEMBRANE PROTEIN-RELATED"/>
    <property type="match status" value="1"/>
</dbReference>
<organism evidence="2 3">
    <name type="scientific">Oceanobacillus limi</name>
    <dbReference type="NCBI Taxonomy" id="930131"/>
    <lineage>
        <taxon>Bacteria</taxon>
        <taxon>Bacillati</taxon>
        <taxon>Bacillota</taxon>
        <taxon>Bacilli</taxon>
        <taxon>Bacillales</taxon>
        <taxon>Bacillaceae</taxon>
        <taxon>Oceanobacillus</taxon>
    </lineage>
</organism>
<dbReference type="GO" id="GO:0140359">
    <property type="term" value="F:ABC-type transporter activity"/>
    <property type="evidence" value="ECO:0007669"/>
    <property type="project" value="InterPro"/>
</dbReference>
<accession>A0A1I0HHC4</accession>
<evidence type="ECO:0000313" key="2">
    <source>
        <dbReference type="EMBL" id="SET83213.1"/>
    </source>
</evidence>
<evidence type="ECO:0000313" key="3">
    <source>
        <dbReference type="Proteomes" id="UP000198618"/>
    </source>
</evidence>
<proteinExistence type="predicted"/>
<feature type="transmembrane region" description="Helical" evidence="1">
    <location>
        <begin position="343"/>
        <end position="364"/>
    </location>
</feature>
<feature type="transmembrane region" description="Helical" evidence="1">
    <location>
        <begin position="300"/>
        <end position="323"/>
    </location>
</feature>
<dbReference type="PANTHER" id="PTHR37305:SF1">
    <property type="entry name" value="MEMBRANE PROTEIN"/>
    <property type="match status" value="1"/>
</dbReference>
<name>A0A1I0HHC4_9BACI</name>
<protein>
    <submittedName>
        <fullName evidence="2">ABC-2 family transporter protein</fullName>
    </submittedName>
</protein>
<keyword evidence="3" id="KW-1185">Reference proteome</keyword>